<keyword evidence="8 13" id="KW-0457">Lysine biosynthesis</keyword>
<feature type="binding site" evidence="13">
    <location>
        <position position="146"/>
    </location>
    <ligand>
        <name>(S)-2,3,4,5-tetrahydrodipicolinate</name>
        <dbReference type="ChEBI" id="CHEBI:16845"/>
    </ligand>
</feature>
<evidence type="ECO:0000256" key="5">
    <source>
        <dbReference type="ARBA" id="ARBA00022915"/>
    </source>
</evidence>
<dbReference type="InterPro" id="IPR023940">
    <property type="entry name" value="DHDPR_bac"/>
</dbReference>
<evidence type="ECO:0000256" key="12">
    <source>
        <dbReference type="ARBA" id="ARBA00049396"/>
    </source>
</evidence>
<dbReference type="InterPro" id="IPR000846">
    <property type="entry name" value="DapB_N"/>
</dbReference>
<dbReference type="Gene3D" id="3.30.360.10">
    <property type="entry name" value="Dihydrodipicolinate Reductase, domain 2"/>
    <property type="match status" value="1"/>
</dbReference>
<dbReference type="PIRSF" id="PIRSF000161">
    <property type="entry name" value="DHPR"/>
    <property type="match status" value="1"/>
</dbReference>
<evidence type="ECO:0000256" key="7">
    <source>
        <dbReference type="ARBA" id="ARBA00023027"/>
    </source>
</evidence>
<keyword evidence="4 13" id="KW-0521">NADP</keyword>
<organism evidence="16 17">
    <name type="scientific">Lactobacillus xylocopicola</name>
    <dbReference type="NCBI Taxonomy" id="2976676"/>
    <lineage>
        <taxon>Bacteria</taxon>
        <taxon>Bacillati</taxon>
        <taxon>Bacillota</taxon>
        <taxon>Bacilli</taxon>
        <taxon>Lactobacillales</taxon>
        <taxon>Lactobacillaceae</taxon>
        <taxon>Lactobacillus</taxon>
    </lineage>
</organism>
<evidence type="ECO:0000259" key="15">
    <source>
        <dbReference type="Pfam" id="PF05173"/>
    </source>
</evidence>
<keyword evidence="7 13" id="KW-0520">NAD</keyword>
<keyword evidence="2 13" id="KW-0963">Cytoplasm</keyword>
<keyword evidence="3 13" id="KW-0028">Amino-acid biosynthesis</keyword>
<keyword evidence="5 13" id="KW-0220">Diaminopimelate biosynthesis</keyword>
<comment type="caution">
    <text evidence="13">Was originally thought to be a dihydrodipicolinate reductase (DHDPR), catalyzing the conversion of dihydrodipicolinate to tetrahydrodipicolinate. However, it was shown in E.coli that the substrate of the enzymatic reaction is not dihydrodipicolinate (DHDP) but in fact (2S,4S)-4-hydroxy-2,3,4,5-tetrahydrodipicolinic acid (HTPA), the product released by the DapA-catalyzed reaction.</text>
</comment>
<feature type="binding site" evidence="13">
    <location>
        <begin position="115"/>
        <end position="118"/>
    </location>
    <ligand>
        <name>NAD(+)</name>
        <dbReference type="ChEBI" id="CHEBI:57540"/>
    </ligand>
</feature>
<dbReference type="InterPro" id="IPR022663">
    <property type="entry name" value="DapB_C"/>
</dbReference>
<dbReference type="PANTHER" id="PTHR20836:SF0">
    <property type="entry name" value="4-HYDROXY-TETRAHYDRODIPICOLINATE REDUCTASE 1, CHLOROPLASTIC-RELATED"/>
    <property type="match status" value="1"/>
</dbReference>
<feature type="binding site" evidence="13">
    <location>
        <begin position="89"/>
        <end position="91"/>
    </location>
    <ligand>
        <name>NAD(+)</name>
        <dbReference type="ChEBI" id="CHEBI:57540"/>
    </ligand>
</feature>
<dbReference type="NCBIfam" id="TIGR00036">
    <property type="entry name" value="dapB"/>
    <property type="match status" value="1"/>
</dbReference>
<dbReference type="EC" id="1.17.1.8" evidence="10 13"/>
<keyword evidence="6 13" id="KW-0560">Oxidoreductase</keyword>
<feature type="active site" description="Proton donor/acceptor" evidence="13">
    <location>
        <position position="145"/>
    </location>
</feature>
<evidence type="ECO:0000259" key="14">
    <source>
        <dbReference type="Pfam" id="PF01113"/>
    </source>
</evidence>
<feature type="binding site" evidence="13">
    <location>
        <position position="44"/>
    </location>
    <ligand>
        <name>NAD(+)</name>
        <dbReference type="ChEBI" id="CHEBI:57540"/>
    </ligand>
</feature>
<evidence type="ECO:0000256" key="6">
    <source>
        <dbReference type="ARBA" id="ARBA00023002"/>
    </source>
</evidence>
<comment type="function">
    <text evidence="13">Catalyzes the conversion of 4-hydroxy-tetrahydrodipicolinate (HTPA) to tetrahydrodipicolinate.</text>
</comment>
<comment type="subcellular location">
    <subcellularLocation>
        <location evidence="13">Cytoplasm</location>
    </subcellularLocation>
</comment>
<name>A0ABN6SPY1_9LACO</name>
<dbReference type="PANTHER" id="PTHR20836">
    <property type="entry name" value="DIHYDRODIPICOLINATE REDUCTASE"/>
    <property type="match status" value="1"/>
</dbReference>
<evidence type="ECO:0000256" key="1">
    <source>
        <dbReference type="ARBA" id="ARBA00006642"/>
    </source>
</evidence>
<gene>
    <name evidence="13 16" type="primary">dapB</name>
    <name evidence="16" type="ORF">KIM322_14480</name>
</gene>
<evidence type="ECO:0000256" key="3">
    <source>
        <dbReference type="ARBA" id="ARBA00022605"/>
    </source>
</evidence>
<feature type="domain" description="Dihydrodipicolinate reductase N-terminal" evidence="14">
    <location>
        <begin position="3"/>
        <end position="118"/>
    </location>
</feature>
<dbReference type="PROSITE" id="PS01298">
    <property type="entry name" value="DAPB"/>
    <property type="match status" value="1"/>
</dbReference>
<evidence type="ECO:0000256" key="10">
    <source>
        <dbReference type="ARBA" id="ARBA00038983"/>
    </source>
</evidence>
<evidence type="ECO:0000313" key="17">
    <source>
        <dbReference type="Proteomes" id="UP001321741"/>
    </source>
</evidence>
<evidence type="ECO:0000313" key="16">
    <source>
        <dbReference type="EMBL" id="BDR61187.1"/>
    </source>
</evidence>
<evidence type="ECO:0000256" key="9">
    <source>
        <dbReference type="ARBA" id="ARBA00037922"/>
    </source>
</evidence>
<proteinExistence type="inferred from homology"/>
<dbReference type="RefSeq" id="WP_317637411.1">
    <property type="nucleotide sequence ID" value="NZ_AP026803.1"/>
</dbReference>
<evidence type="ECO:0000256" key="8">
    <source>
        <dbReference type="ARBA" id="ARBA00023154"/>
    </source>
</evidence>
<comment type="catalytic activity">
    <reaction evidence="11 13">
        <text>(S)-2,3,4,5-tetrahydrodipicolinate + NADP(+) + H2O = (2S,4S)-4-hydroxy-2,3,4,5-tetrahydrodipicolinate + NADPH + H(+)</text>
        <dbReference type="Rhea" id="RHEA:35331"/>
        <dbReference type="ChEBI" id="CHEBI:15377"/>
        <dbReference type="ChEBI" id="CHEBI:15378"/>
        <dbReference type="ChEBI" id="CHEBI:16845"/>
        <dbReference type="ChEBI" id="CHEBI:57783"/>
        <dbReference type="ChEBI" id="CHEBI:58349"/>
        <dbReference type="ChEBI" id="CHEBI:67139"/>
        <dbReference type="EC" id="1.17.1.8"/>
    </reaction>
</comment>
<dbReference type="InterPro" id="IPR022664">
    <property type="entry name" value="DapB_N_CS"/>
</dbReference>
<comment type="similarity">
    <text evidence="1 13">Belongs to the DapB family.</text>
</comment>
<dbReference type="Proteomes" id="UP001321741">
    <property type="component" value="Chromosome"/>
</dbReference>
<dbReference type="Pfam" id="PF05173">
    <property type="entry name" value="DapB_C"/>
    <property type="match status" value="1"/>
</dbReference>
<feature type="binding site" evidence="13">
    <location>
        <begin position="155"/>
        <end position="156"/>
    </location>
    <ligand>
        <name>(S)-2,3,4,5-tetrahydrodipicolinate</name>
        <dbReference type="ChEBI" id="CHEBI:16845"/>
    </ligand>
</feature>
<evidence type="ECO:0000256" key="13">
    <source>
        <dbReference type="HAMAP-Rule" id="MF_00102"/>
    </source>
</evidence>
<evidence type="ECO:0000256" key="4">
    <source>
        <dbReference type="ARBA" id="ARBA00022857"/>
    </source>
</evidence>
<dbReference type="SUPFAM" id="SSF55347">
    <property type="entry name" value="Glyceraldehyde-3-phosphate dehydrogenase-like, C-terminal domain"/>
    <property type="match status" value="1"/>
</dbReference>
<sequence length="254" mass="27335">MKKVLIAGATGSMGKQAIRLVEKRADCQLVAVLAPTATANTELEKTVQRFDHLSAVETDADIWIDFTTPQAVFANTKFALEHHMRPIVGTSGLTADQIKNLQRLASEKNLGGIIAPNFGLSAVLLMKFAQAAARYFPEAEIVELHHADKVDAPSATAIATAKMIAAGRHKAEQKSARDAPRARGANYDGIAVHAVRLPGYVAHEQVLFGGPGEALTIRQDSFERSSFMQGVKVALDQVMNLTELVVGLENILTI</sequence>
<accession>A0ABN6SPY1</accession>
<dbReference type="CDD" id="cd02274">
    <property type="entry name" value="DHDPR_N"/>
    <property type="match status" value="1"/>
</dbReference>
<comment type="catalytic activity">
    <reaction evidence="12 13">
        <text>(S)-2,3,4,5-tetrahydrodipicolinate + NAD(+) + H2O = (2S,4S)-4-hydroxy-2,3,4,5-tetrahydrodipicolinate + NADH + H(+)</text>
        <dbReference type="Rhea" id="RHEA:35323"/>
        <dbReference type="ChEBI" id="CHEBI:15377"/>
        <dbReference type="ChEBI" id="CHEBI:15378"/>
        <dbReference type="ChEBI" id="CHEBI:16845"/>
        <dbReference type="ChEBI" id="CHEBI:57540"/>
        <dbReference type="ChEBI" id="CHEBI:57945"/>
        <dbReference type="ChEBI" id="CHEBI:67139"/>
        <dbReference type="EC" id="1.17.1.8"/>
    </reaction>
</comment>
<keyword evidence="17" id="KW-1185">Reference proteome</keyword>
<dbReference type="Pfam" id="PF01113">
    <property type="entry name" value="DapB_N"/>
    <property type="match status" value="1"/>
</dbReference>
<feature type="domain" description="Dihydrodipicolinate reductase C-terminal" evidence="15">
    <location>
        <begin position="122"/>
        <end position="252"/>
    </location>
</feature>
<dbReference type="EMBL" id="AP026803">
    <property type="protein sequence ID" value="BDR61187.1"/>
    <property type="molecule type" value="Genomic_DNA"/>
</dbReference>
<feature type="active site" description="Proton donor" evidence="13">
    <location>
        <position position="149"/>
    </location>
</feature>
<reference evidence="16 17" key="1">
    <citation type="journal article" date="2023" name="Microbiol. Spectr.">
        <title>Symbiosis of Carpenter Bees with Uncharacterized Lactic Acid Bacteria Showing NAD Auxotrophy.</title>
        <authorList>
            <person name="Kawasaki S."/>
            <person name="Ozawa K."/>
            <person name="Mori T."/>
            <person name="Yamamoto A."/>
            <person name="Ito M."/>
            <person name="Ohkuma M."/>
            <person name="Sakamoto M."/>
            <person name="Matsutani M."/>
        </authorList>
    </citation>
    <scope>NUCLEOTIDE SEQUENCE [LARGE SCALE GENOMIC DNA]</scope>
    <source>
        <strain evidence="16 17">Kim32-2</strain>
    </source>
</reference>
<feature type="binding site" evidence="13">
    <location>
        <begin position="8"/>
        <end position="13"/>
    </location>
    <ligand>
        <name>NAD(+)</name>
        <dbReference type="ChEBI" id="CHEBI:57540"/>
    </ligand>
</feature>
<evidence type="ECO:0000256" key="2">
    <source>
        <dbReference type="ARBA" id="ARBA00022490"/>
    </source>
</evidence>
<protein>
    <recommendedName>
        <fullName evidence="10 13">4-hydroxy-tetrahydrodipicolinate reductase</fullName>
        <shortName evidence="13">HTPA reductase</shortName>
        <ecNumber evidence="10 13">1.17.1.8</ecNumber>
    </recommendedName>
</protein>
<dbReference type="Gene3D" id="3.40.50.720">
    <property type="entry name" value="NAD(P)-binding Rossmann-like Domain"/>
    <property type="match status" value="1"/>
</dbReference>
<dbReference type="HAMAP" id="MF_00102">
    <property type="entry name" value="DapB"/>
    <property type="match status" value="1"/>
</dbReference>
<feature type="binding site" evidence="13">
    <location>
        <position position="45"/>
    </location>
    <ligand>
        <name>NADP(+)</name>
        <dbReference type="ChEBI" id="CHEBI:58349"/>
    </ligand>
</feature>
<dbReference type="InterPro" id="IPR036291">
    <property type="entry name" value="NAD(P)-bd_dom_sf"/>
</dbReference>
<comment type="subunit">
    <text evidence="13">Homotetramer.</text>
</comment>
<evidence type="ECO:0000256" key="11">
    <source>
        <dbReference type="ARBA" id="ARBA00049080"/>
    </source>
</evidence>
<comment type="pathway">
    <text evidence="9 13">Amino-acid biosynthesis; L-lysine biosynthesis via DAP pathway; (S)-tetrahydrodipicolinate from L-aspartate: step 4/4.</text>
</comment>
<dbReference type="SUPFAM" id="SSF51735">
    <property type="entry name" value="NAD(P)-binding Rossmann-fold domains"/>
    <property type="match status" value="1"/>
</dbReference>